<dbReference type="Proteomes" id="UP000095284">
    <property type="component" value="Unplaced"/>
</dbReference>
<name>A0A1I7SV36_BURXY</name>
<dbReference type="AlphaFoldDB" id="A0A1I7SV36"/>
<reference evidence="2" key="2">
    <citation type="submission" date="2020-09" db="EMBL/GenBank/DDBJ databases">
        <authorList>
            <person name="Kikuchi T."/>
        </authorList>
    </citation>
    <scope>NUCLEOTIDE SEQUENCE</scope>
    <source>
        <strain evidence="2">Ka4C1</strain>
    </source>
</reference>
<dbReference type="EMBL" id="CAJFCV020000002">
    <property type="protein sequence ID" value="CAG9100847.1"/>
    <property type="molecule type" value="Genomic_DNA"/>
</dbReference>
<keyword evidence="4" id="KW-1185">Reference proteome</keyword>
<proteinExistence type="predicted"/>
<evidence type="ECO:0000313" key="5">
    <source>
        <dbReference type="WBParaSite" id="BXY_1691000.1"/>
    </source>
</evidence>
<dbReference type="Proteomes" id="UP000582659">
    <property type="component" value="Unassembled WGS sequence"/>
</dbReference>
<dbReference type="EMBL" id="CAJFDI010000002">
    <property type="protein sequence ID" value="CAD5217348.1"/>
    <property type="molecule type" value="Genomic_DNA"/>
</dbReference>
<accession>A0A1I7SV36</accession>
<dbReference type="OrthoDB" id="10608308at2759"/>
<gene>
    <name evidence="2" type="ORF">BXYJ_LOCUS4990</name>
</gene>
<keyword evidence="1" id="KW-0812">Transmembrane</keyword>
<protein>
    <submittedName>
        <fullName evidence="2">(pine wood nematode) hypothetical protein</fullName>
    </submittedName>
</protein>
<feature type="transmembrane region" description="Helical" evidence="1">
    <location>
        <begin position="84"/>
        <end position="102"/>
    </location>
</feature>
<evidence type="ECO:0000313" key="4">
    <source>
        <dbReference type="Proteomes" id="UP000659654"/>
    </source>
</evidence>
<dbReference type="Proteomes" id="UP000659654">
    <property type="component" value="Unassembled WGS sequence"/>
</dbReference>
<organism evidence="3 5">
    <name type="scientific">Bursaphelenchus xylophilus</name>
    <name type="common">Pinewood nematode worm</name>
    <name type="synonym">Aphelenchoides xylophilus</name>
    <dbReference type="NCBI Taxonomy" id="6326"/>
    <lineage>
        <taxon>Eukaryota</taxon>
        <taxon>Metazoa</taxon>
        <taxon>Ecdysozoa</taxon>
        <taxon>Nematoda</taxon>
        <taxon>Chromadorea</taxon>
        <taxon>Rhabditida</taxon>
        <taxon>Tylenchina</taxon>
        <taxon>Tylenchomorpha</taxon>
        <taxon>Aphelenchoidea</taxon>
        <taxon>Aphelenchoididae</taxon>
        <taxon>Bursaphelenchus</taxon>
    </lineage>
</organism>
<evidence type="ECO:0000313" key="3">
    <source>
        <dbReference type="Proteomes" id="UP000095284"/>
    </source>
</evidence>
<evidence type="ECO:0000256" key="1">
    <source>
        <dbReference type="SAM" id="Phobius"/>
    </source>
</evidence>
<evidence type="ECO:0000313" key="2">
    <source>
        <dbReference type="EMBL" id="CAD5217348.1"/>
    </source>
</evidence>
<feature type="transmembrane region" description="Helical" evidence="1">
    <location>
        <begin position="55"/>
        <end position="77"/>
    </location>
</feature>
<feature type="transmembrane region" description="Helical" evidence="1">
    <location>
        <begin position="137"/>
        <end position="160"/>
    </location>
</feature>
<sequence length="161" mass="17718">MGCGILTPRWIWIRNFGFSGLFGHICETDDGGTVIISEACLKDGYTIFDGPYRHATLVLVFLSAASFVISLACGVLTQCWLKHRFFTVTFALNLIATSFGYLGTHTFCEHFSIGAEGNPDVINIAPKWSDIYFEYGYFLYLGGVNLGLIGGLASGLIYFIE</sequence>
<keyword evidence="1" id="KW-0472">Membrane</keyword>
<keyword evidence="1" id="KW-1133">Transmembrane helix</keyword>
<reference evidence="5" key="1">
    <citation type="submission" date="2016-11" db="UniProtKB">
        <authorList>
            <consortium name="WormBaseParasite"/>
        </authorList>
    </citation>
    <scope>IDENTIFICATION</scope>
</reference>
<dbReference type="WBParaSite" id="BXY_1691000.1">
    <property type="protein sequence ID" value="BXY_1691000.1"/>
    <property type="gene ID" value="BXY_1691000"/>
</dbReference>